<reference evidence="2" key="1">
    <citation type="submission" date="2018-01" db="EMBL/GenBank/DDBJ databases">
        <title>An insight into the sialome of Amazonian anophelines.</title>
        <authorList>
            <person name="Ribeiro J.M."/>
            <person name="Scarpassa V."/>
            <person name="Calvo E."/>
        </authorList>
    </citation>
    <scope>NUCLEOTIDE SEQUENCE</scope>
    <source>
        <tissue evidence="2">Salivary glands</tissue>
    </source>
</reference>
<sequence length="82" mass="9164">MCRTRRSRPVGHWWASLPALAAAVCRRMAVRSTLGYWRNCRATCAVWTSCTVTRTARRSACAATGCAIRPTGSSLRWMMERG</sequence>
<proteinExistence type="predicted"/>
<evidence type="ECO:0000256" key="1">
    <source>
        <dbReference type="SAM" id="SignalP"/>
    </source>
</evidence>
<dbReference type="EMBL" id="GGFK01013585">
    <property type="protein sequence ID" value="MBW46906.1"/>
    <property type="molecule type" value="Transcribed_RNA"/>
</dbReference>
<organism evidence="2">
    <name type="scientific">Anopheles triannulatus</name>
    <dbReference type="NCBI Taxonomy" id="58253"/>
    <lineage>
        <taxon>Eukaryota</taxon>
        <taxon>Metazoa</taxon>
        <taxon>Ecdysozoa</taxon>
        <taxon>Arthropoda</taxon>
        <taxon>Hexapoda</taxon>
        <taxon>Insecta</taxon>
        <taxon>Pterygota</taxon>
        <taxon>Neoptera</taxon>
        <taxon>Endopterygota</taxon>
        <taxon>Diptera</taxon>
        <taxon>Nematocera</taxon>
        <taxon>Culicoidea</taxon>
        <taxon>Culicidae</taxon>
        <taxon>Anophelinae</taxon>
        <taxon>Anopheles</taxon>
    </lineage>
</organism>
<protein>
    <submittedName>
        <fullName evidence="2">Putative secreted protein</fullName>
    </submittedName>
</protein>
<feature type="chain" id="PRO_5014663012" evidence="1">
    <location>
        <begin position="24"/>
        <end position="82"/>
    </location>
</feature>
<accession>A0A2M4B1J9</accession>
<keyword evidence="1" id="KW-0732">Signal</keyword>
<feature type="signal peptide" evidence="1">
    <location>
        <begin position="1"/>
        <end position="23"/>
    </location>
</feature>
<name>A0A2M4B1J9_9DIPT</name>
<evidence type="ECO:0000313" key="2">
    <source>
        <dbReference type="EMBL" id="MBW46906.1"/>
    </source>
</evidence>
<dbReference type="AlphaFoldDB" id="A0A2M4B1J9"/>